<evidence type="ECO:0000313" key="1">
    <source>
        <dbReference type="EMBL" id="KAK0181037.1"/>
    </source>
</evidence>
<protein>
    <submittedName>
        <fullName evidence="1">Uncharacterized protein</fullName>
    </submittedName>
</protein>
<sequence length="126" mass="15429">MDDIFKEFRSTMEEKLKIDVTIEKLHLRALLENSIPNNNPQYNLLVKRRNDLKKKEAKLREIICDHADNEEESFYKYKDRGPTRQKYYKLKYDIHQQEAHHTLNRLREEWCEHSRRLNADKRTGRT</sequence>
<gene>
    <name evidence="1" type="ORF">PV327_003359</name>
</gene>
<dbReference type="EMBL" id="JAQQBR010000002">
    <property type="protein sequence ID" value="KAK0181037.1"/>
    <property type="molecule type" value="Genomic_DNA"/>
</dbReference>
<dbReference type="AlphaFoldDB" id="A0AA39G3U0"/>
<dbReference type="Proteomes" id="UP001168972">
    <property type="component" value="Unassembled WGS sequence"/>
</dbReference>
<comment type="caution">
    <text evidence="1">The sequence shown here is derived from an EMBL/GenBank/DDBJ whole genome shotgun (WGS) entry which is preliminary data.</text>
</comment>
<reference evidence="1" key="2">
    <citation type="submission" date="2023-03" db="EMBL/GenBank/DDBJ databases">
        <authorList>
            <person name="Inwood S.N."/>
            <person name="Skelly J.G."/>
            <person name="Guhlin J."/>
            <person name="Harrop T.W.R."/>
            <person name="Goldson S.G."/>
            <person name="Dearden P.K."/>
        </authorList>
    </citation>
    <scope>NUCLEOTIDE SEQUENCE</scope>
    <source>
        <strain evidence="1">Lincoln</strain>
        <tissue evidence="1">Whole body</tissue>
    </source>
</reference>
<reference evidence="1" key="1">
    <citation type="journal article" date="2023" name="bioRxiv">
        <title>Scaffold-level genome assemblies of two parasitoid biocontrol wasps reveal the parthenogenesis mechanism and an associated novel virus.</title>
        <authorList>
            <person name="Inwood S."/>
            <person name="Skelly J."/>
            <person name="Guhlin J."/>
            <person name="Harrop T."/>
            <person name="Goldson S."/>
            <person name="Dearden P."/>
        </authorList>
    </citation>
    <scope>NUCLEOTIDE SEQUENCE</scope>
    <source>
        <strain evidence="1">Lincoln</strain>
        <tissue evidence="1">Whole body</tissue>
    </source>
</reference>
<organism evidence="1 2">
    <name type="scientific">Microctonus hyperodae</name>
    <name type="common">Parasitoid wasp</name>
    <dbReference type="NCBI Taxonomy" id="165561"/>
    <lineage>
        <taxon>Eukaryota</taxon>
        <taxon>Metazoa</taxon>
        <taxon>Ecdysozoa</taxon>
        <taxon>Arthropoda</taxon>
        <taxon>Hexapoda</taxon>
        <taxon>Insecta</taxon>
        <taxon>Pterygota</taxon>
        <taxon>Neoptera</taxon>
        <taxon>Endopterygota</taxon>
        <taxon>Hymenoptera</taxon>
        <taxon>Apocrita</taxon>
        <taxon>Ichneumonoidea</taxon>
        <taxon>Braconidae</taxon>
        <taxon>Euphorinae</taxon>
        <taxon>Microctonus</taxon>
    </lineage>
</organism>
<accession>A0AA39G3U0</accession>
<keyword evidence="2" id="KW-1185">Reference proteome</keyword>
<name>A0AA39G3U0_MICHY</name>
<proteinExistence type="predicted"/>
<evidence type="ECO:0000313" key="2">
    <source>
        <dbReference type="Proteomes" id="UP001168972"/>
    </source>
</evidence>